<evidence type="ECO:0000256" key="2">
    <source>
        <dbReference type="ARBA" id="ARBA00023015"/>
    </source>
</evidence>
<feature type="domain" description="RNA polymerase sigma-70 region 2" evidence="5">
    <location>
        <begin position="25"/>
        <end position="92"/>
    </location>
</feature>
<name>A0ABT4XV30_9RHOB</name>
<accession>A0ABT4XV30</accession>
<dbReference type="PANTHER" id="PTHR43133">
    <property type="entry name" value="RNA POLYMERASE ECF-TYPE SIGMA FACTO"/>
    <property type="match status" value="1"/>
</dbReference>
<sequence>MTSKDELETLIARVSMGDRAAFEKLYGQTSPKLFAVCLRVLHEPGLAEDVLQSVYCKVWQGAGQYRANGFSPMAWLITLAREAAVDHLKQHGSPAKPAVTDFPDRLSFDSEALAMASSEAQALAYCMKSLPPEHGAMMKAAYLDGVDYSDIARIDGVSPETARGWIRSSLLQLRDCLS</sequence>
<reference evidence="6 7" key="1">
    <citation type="submission" date="2023-01" db="EMBL/GenBank/DDBJ databases">
        <title>Thalassococcus onchidii sp. nov., isolated from a marine invertebrate from the South China Sea.</title>
        <authorList>
            <person name="Xu S."/>
            <person name="Liu Z."/>
            <person name="Xu Y."/>
        </authorList>
    </citation>
    <scope>NUCLEOTIDE SEQUENCE [LARGE SCALE GENOMIC DNA]</scope>
    <source>
        <strain evidence="6 7">KCTC 32084</strain>
    </source>
</reference>
<keyword evidence="2" id="KW-0805">Transcription regulation</keyword>
<evidence type="ECO:0000313" key="6">
    <source>
        <dbReference type="EMBL" id="MDA7425757.1"/>
    </source>
</evidence>
<evidence type="ECO:0000259" key="5">
    <source>
        <dbReference type="Pfam" id="PF04542"/>
    </source>
</evidence>
<dbReference type="SUPFAM" id="SSF88659">
    <property type="entry name" value="Sigma3 and sigma4 domains of RNA polymerase sigma factors"/>
    <property type="match status" value="1"/>
</dbReference>
<organism evidence="6 7">
    <name type="scientific">Thalassococcus lentus</name>
    <dbReference type="NCBI Taxonomy" id="1210524"/>
    <lineage>
        <taxon>Bacteria</taxon>
        <taxon>Pseudomonadati</taxon>
        <taxon>Pseudomonadota</taxon>
        <taxon>Alphaproteobacteria</taxon>
        <taxon>Rhodobacterales</taxon>
        <taxon>Roseobacteraceae</taxon>
        <taxon>Thalassococcus</taxon>
    </lineage>
</organism>
<evidence type="ECO:0000256" key="3">
    <source>
        <dbReference type="ARBA" id="ARBA00023082"/>
    </source>
</evidence>
<keyword evidence="7" id="KW-1185">Reference proteome</keyword>
<comment type="similarity">
    <text evidence="1">Belongs to the sigma-70 factor family. ECF subfamily.</text>
</comment>
<keyword evidence="4" id="KW-0804">Transcription</keyword>
<dbReference type="NCBIfam" id="TIGR02937">
    <property type="entry name" value="sigma70-ECF"/>
    <property type="match status" value="1"/>
</dbReference>
<dbReference type="InterPro" id="IPR036388">
    <property type="entry name" value="WH-like_DNA-bd_sf"/>
</dbReference>
<keyword evidence="3" id="KW-0731">Sigma factor</keyword>
<comment type="caution">
    <text evidence="6">The sequence shown here is derived from an EMBL/GenBank/DDBJ whole genome shotgun (WGS) entry which is preliminary data.</text>
</comment>
<dbReference type="InterPro" id="IPR007627">
    <property type="entry name" value="RNA_pol_sigma70_r2"/>
</dbReference>
<dbReference type="InterPro" id="IPR039425">
    <property type="entry name" value="RNA_pol_sigma-70-like"/>
</dbReference>
<evidence type="ECO:0000313" key="7">
    <source>
        <dbReference type="Proteomes" id="UP001210720"/>
    </source>
</evidence>
<dbReference type="PANTHER" id="PTHR43133:SF62">
    <property type="entry name" value="RNA POLYMERASE SIGMA FACTOR SIGZ"/>
    <property type="match status" value="1"/>
</dbReference>
<gene>
    <name evidence="6" type="ORF">PFY00_13575</name>
</gene>
<dbReference type="Proteomes" id="UP001210720">
    <property type="component" value="Unassembled WGS sequence"/>
</dbReference>
<evidence type="ECO:0000256" key="4">
    <source>
        <dbReference type="ARBA" id="ARBA00023163"/>
    </source>
</evidence>
<dbReference type="EMBL" id="JAQIOY010000004">
    <property type="protein sequence ID" value="MDA7425757.1"/>
    <property type="molecule type" value="Genomic_DNA"/>
</dbReference>
<dbReference type="SUPFAM" id="SSF88946">
    <property type="entry name" value="Sigma2 domain of RNA polymerase sigma factors"/>
    <property type="match status" value="1"/>
</dbReference>
<proteinExistence type="inferred from homology"/>
<dbReference type="Gene3D" id="1.10.10.10">
    <property type="entry name" value="Winged helix-like DNA-binding domain superfamily/Winged helix DNA-binding domain"/>
    <property type="match status" value="1"/>
</dbReference>
<dbReference type="InterPro" id="IPR013325">
    <property type="entry name" value="RNA_pol_sigma_r2"/>
</dbReference>
<protein>
    <submittedName>
        <fullName evidence="6">Sigma-70 family RNA polymerase sigma factor</fullName>
    </submittedName>
</protein>
<dbReference type="Pfam" id="PF04542">
    <property type="entry name" value="Sigma70_r2"/>
    <property type="match status" value="1"/>
</dbReference>
<dbReference type="InterPro" id="IPR013324">
    <property type="entry name" value="RNA_pol_sigma_r3/r4-like"/>
</dbReference>
<dbReference type="InterPro" id="IPR014284">
    <property type="entry name" value="RNA_pol_sigma-70_dom"/>
</dbReference>
<evidence type="ECO:0000256" key="1">
    <source>
        <dbReference type="ARBA" id="ARBA00010641"/>
    </source>
</evidence>
<dbReference type="RefSeq" id="WP_271433113.1">
    <property type="nucleotide sequence ID" value="NZ_JAQIOY010000004.1"/>
</dbReference>
<dbReference type="Gene3D" id="1.10.1740.10">
    <property type="match status" value="1"/>
</dbReference>